<keyword evidence="2" id="KW-1185">Reference proteome</keyword>
<dbReference type="OrthoDB" id="965143at2"/>
<evidence type="ECO:0000313" key="2">
    <source>
        <dbReference type="Proteomes" id="UP000239590"/>
    </source>
</evidence>
<gene>
    <name evidence="1" type="ORF">C5O19_09440</name>
</gene>
<proteinExistence type="predicted"/>
<sequence length="109" mass="12863">MTYKDPIMAGYRDFIREAQKLNMVSNERMFRLLTKIKGEAFVNDLQALIKILGCRYSKIRVSRKPMGIRIIEKRVPSISELWVEMKEGEFIKAIVSIQVKPDRWIVLYL</sequence>
<evidence type="ECO:0000313" key="1">
    <source>
        <dbReference type="EMBL" id="PQA59824.1"/>
    </source>
</evidence>
<organism evidence="1 2">
    <name type="scientific">Siphonobacter curvatus</name>
    <dbReference type="NCBI Taxonomy" id="2094562"/>
    <lineage>
        <taxon>Bacteria</taxon>
        <taxon>Pseudomonadati</taxon>
        <taxon>Bacteroidota</taxon>
        <taxon>Cytophagia</taxon>
        <taxon>Cytophagales</taxon>
        <taxon>Cytophagaceae</taxon>
        <taxon>Siphonobacter</taxon>
    </lineage>
</organism>
<comment type="caution">
    <text evidence="1">The sequence shown here is derived from an EMBL/GenBank/DDBJ whole genome shotgun (WGS) entry which is preliminary data.</text>
</comment>
<dbReference type="AlphaFoldDB" id="A0A2S7IQ34"/>
<protein>
    <submittedName>
        <fullName evidence="1">Uncharacterized protein</fullName>
    </submittedName>
</protein>
<dbReference type="Proteomes" id="UP000239590">
    <property type="component" value="Unassembled WGS sequence"/>
</dbReference>
<dbReference type="RefSeq" id="WP_104711603.1">
    <property type="nucleotide sequence ID" value="NZ_PTRA01000001.1"/>
</dbReference>
<accession>A0A2S7IQ34</accession>
<name>A0A2S7IQ34_9BACT</name>
<reference evidence="2" key="1">
    <citation type="submission" date="2018-02" db="EMBL/GenBank/DDBJ databases">
        <title>Genome sequencing of Solimonas sp. HR-BB.</title>
        <authorList>
            <person name="Lee Y."/>
            <person name="Jeon C.O."/>
        </authorList>
    </citation>
    <scope>NUCLEOTIDE SEQUENCE [LARGE SCALE GENOMIC DNA]</scope>
    <source>
        <strain evidence="2">HR-U</strain>
    </source>
</reference>
<dbReference type="EMBL" id="PTRA01000001">
    <property type="protein sequence ID" value="PQA59824.1"/>
    <property type="molecule type" value="Genomic_DNA"/>
</dbReference>